<keyword evidence="2" id="KW-1185">Reference proteome</keyword>
<evidence type="ECO:0000313" key="2">
    <source>
        <dbReference type="Proteomes" id="UP001303222"/>
    </source>
</evidence>
<name>A0AAN6NVL6_9PEZI</name>
<proteinExistence type="predicted"/>
<accession>A0AAN6NVL6</accession>
<dbReference type="AlphaFoldDB" id="A0AAN6NVL6"/>
<organism evidence="1 2">
    <name type="scientific">Pseudoneurospora amorphoporcata</name>
    <dbReference type="NCBI Taxonomy" id="241081"/>
    <lineage>
        <taxon>Eukaryota</taxon>
        <taxon>Fungi</taxon>
        <taxon>Dikarya</taxon>
        <taxon>Ascomycota</taxon>
        <taxon>Pezizomycotina</taxon>
        <taxon>Sordariomycetes</taxon>
        <taxon>Sordariomycetidae</taxon>
        <taxon>Sordariales</taxon>
        <taxon>Sordariaceae</taxon>
        <taxon>Pseudoneurospora</taxon>
    </lineage>
</organism>
<reference evidence="1" key="1">
    <citation type="journal article" date="2023" name="Mol. Phylogenet. Evol.">
        <title>Genome-scale phylogeny and comparative genomics of the fungal order Sordariales.</title>
        <authorList>
            <person name="Hensen N."/>
            <person name="Bonometti L."/>
            <person name="Westerberg I."/>
            <person name="Brannstrom I.O."/>
            <person name="Guillou S."/>
            <person name="Cros-Aarteil S."/>
            <person name="Calhoun S."/>
            <person name="Haridas S."/>
            <person name="Kuo A."/>
            <person name="Mondo S."/>
            <person name="Pangilinan J."/>
            <person name="Riley R."/>
            <person name="LaButti K."/>
            <person name="Andreopoulos B."/>
            <person name="Lipzen A."/>
            <person name="Chen C."/>
            <person name="Yan M."/>
            <person name="Daum C."/>
            <person name="Ng V."/>
            <person name="Clum A."/>
            <person name="Steindorff A."/>
            <person name="Ohm R.A."/>
            <person name="Martin F."/>
            <person name="Silar P."/>
            <person name="Natvig D.O."/>
            <person name="Lalanne C."/>
            <person name="Gautier V."/>
            <person name="Ament-Velasquez S.L."/>
            <person name="Kruys A."/>
            <person name="Hutchinson M.I."/>
            <person name="Powell A.J."/>
            <person name="Barry K."/>
            <person name="Miller A.N."/>
            <person name="Grigoriev I.V."/>
            <person name="Debuchy R."/>
            <person name="Gladieux P."/>
            <person name="Hiltunen Thoren M."/>
            <person name="Johannesson H."/>
        </authorList>
    </citation>
    <scope>NUCLEOTIDE SEQUENCE</scope>
    <source>
        <strain evidence="1">CBS 626.80</strain>
    </source>
</reference>
<reference evidence="1" key="2">
    <citation type="submission" date="2023-06" db="EMBL/GenBank/DDBJ databases">
        <authorList>
            <consortium name="Lawrence Berkeley National Laboratory"/>
            <person name="Mondo S.J."/>
            <person name="Hensen N."/>
            <person name="Bonometti L."/>
            <person name="Westerberg I."/>
            <person name="Brannstrom I.O."/>
            <person name="Guillou S."/>
            <person name="Cros-Aarteil S."/>
            <person name="Calhoun S."/>
            <person name="Haridas S."/>
            <person name="Kuo A."/>
            <person name="Pangilinan J."/>
            <person name="Riley R."/>
            <person name="Labutti K."/>
            <person name="Andreopoulos B."/>
            <person name="Lipzen A."/>
            <person name="Chen C."/>
            <person name="Yanf M."/>
            <person name="Daum C."/>
            <person name="Ng V."/>
            <person name="Clum A."/>
            <person name="Steindorff A."/>
            <person name="Ohm R."/>
            <person name="Martin F."/>
            <person name="Silar P."/>
            <person name="Natvig D."/>
            <person name="Lalanne C."/>
            <person name="Gautier V."/>
            <person name="Ament-Velasquez S.L."/>
            <person name="Kruys A."/>
            <person name="Hutchinson M.I."/>
            <person name="Powell A.J."/>
            <person name="Barry K."/>
            <person name="Miller A.N."/>
            <person name="Grigoriev I.V."/>
            <person name="Debuchy R."/>
            <person name="Gladieux P."/>
            <person name="Thoren M.H."/>
            <person name="Johannesson H."/>
        </authorList>
    </citation>
    <scope>NUCLEOTIDE SEQUENCE</scope>
    <source>
        <strain evidence="1">CBS 626.80</strain>
    </source>
</reference>
<evidence type="ECO:0000313" key="1">
    <source>
        <dbReference type="EMBL" id="KAK3952869.1"/>
    </source>
</evidence>
<comment type="caution">
    <text evidence="1">The sequence shown here is derived from an EMBL/GenBank/DDBJ whole genome shotgun (WGS) entry which is preliminary data.</text>
</comment>
<dbReference type="Proteomes" id="UP001303222">
    <property type="component" value="Unassembled WGS sequence"/>
</dbReference>
<protein>
    <submittedName>
        <fullName evidence="1">Uncharacterized protein</fullName>
    </submittedName>
</protein>
<dbReference type="EMBL" id="MU859116">
    <property type="protein sequence ID" value="KAK3952869.1"/>
    <property type="molecule type" value="Genomic_DNA"/>
</dbReference>
<gene>
    <name evidence="1" type="ORF">QBC32DRAFT_313558</name>
</gene>
<sequence>MATRSHPDNIPPHADLAIPFLDRVLIDAPFPPIAIFLPGEFAHYDGHLKLEVTAATTTGDVNIIKRQVERYRFGISPKYRPWDRVYLVMDMYDFGLPAAGTWRFQIKGYSWVDRKHIEVMSIIHGEVTEAVTAEN</sequence>